<feature type="domain" description="PAS" evidence="8">
    <location>
        <begin position="542"/>
        <end position="586"/>
    </location>
</feature>
<keyword evidence="3 4" id="KW-0597">Phosphoprotein</keyword>
<evidence type="ECO:0000256" key="5">
    <source>
        <dbReference type="SAM" id="Coils"/>
    </source>
</evidence>
<dbReference type="Pfam" id="PF13188">
    <property type="entry name" value="PAS_8"/>
    <property type="match status" value="1"/>
</dbReference>
<dbReference type="SMART" id="SM00388">
    <property type="entry name" value="HisKA"/>
    <property type="match status" value="1"/>
</dbReference>
<feature type="modified residue" description="4-aspartylphosphate" evidence="4">
    <location>
        <position position="974"/>
    </location>
</feature>
<dbReference type="InterPro" id="IPR036097">
    <property type="entry name" value="HisK_dim/P_sf"/>
</dbReference>
<dbReference type="InterPro" id="IPR011006">
    <property type="entry name" value="CheY-like_superfamily"/>
</dbReference>
<sequence>MEYDTIEQCGQRIAELEAELSSAERRWRSVLEHMPQIGVGLDTEGRVVFANRHLLELTGWTLDEVRGKSWFDIFLPEDEREGIREIFRTTMARSDVGPHSCHTNEIVTRDGARRTVAWFNVLSLDTAGAVQDVTCMGIDLTAQEEAREAVQISEERLKLALDAANDSVWDLNSETGEVFVSPQLTTLLGYPPSAVAGTYETWMGLVHPDDRATLEKVLWGAAERRESFECEIRIKAADGTWKWVLDRGKAAEPGDDRSPVRMVGTLQDIHARKTAEEELRRAKMAADLANSALKVNMAHLRTLMETMPELVWVKDADGVYLFCNHRFERLYGAREADIVGHTDFDFVDADLAEFFRAHDRAAMESGKPCVNEEQVTYRDDGHVEYLETIKTPLYDSDGKLIGVLGVARDITERKRISDELKESELRFKVLHNASFGGIFVHDHGVLLDCNQGLSDITGYTQEELVGIDGLKLVAESVRGDVRDKALQRLDRPYETVGLRKNGEEYPLRIASKNIPYKGRMVRAVEFRDITDRKRAEDELRDSERRHRVIFENSPLGMIRFSHDGRILDCNDRFVEMMGSIRDTLIGFQILHGSNQKMRRALETAIAGHPSSYEDYYASQTGRRESYLHVQFNPVNPGHAPTEVIATLEDFSERKLDQDALREAKEQAEAFSRSKTEFLTNMSHEIRTPLNGILGMLQLMQSTGLTPEQTEYIGAALQSTRRLLNLLTDILDLSRVEAGKLVVRNAPFDLVETCEQVCDLFKLTSTQSGVSLVCELGENVPRHVVGDAIRLQQVLTNLLGNAFKFTTSGSIVMAAHRLPDTVPNGYRILFTVSDTGVGIPDGMVDVLFDAFTQVSHGYTRQHQGAGLGLSICRNLVGLMGGTMAIESEEGLGTTLYVSLPFGVGAGETQAAEAAGTRRRTGGRPLSILLAEDERVNSLVMQRILEKCGHSVVAVENGAQVLKALRTASFDVILMDIQMPVMDGVETARAIRAGEAGEDVVGIPIVAVTAYAMVGDREKFLAAGMDRYVVKPIEVAKLEQALADVCPGRAS</sequence>
<dbReference type="PANTHER" id="PTHR45339:SF5">
    <property type="entry name" value="HISTIDINE KINASE"/>
    <property type="match status" value="1"/>
</dbReference>
<feature type="domain" description="PAS" evidence="8">
    <location>
        <begin position="153"/>
        <end position="225"/>
    </location>
</feature>
<dbReference type="PROSITE" id="PS50113">
    <property type="entry name" value="PAC"/>
    <property type="match status" value="2"/>
</dbReference>
<comment type="catalytic activity">
    <reaction evidence="1">
        <text>ATP + protein L-histidine = ADP + protein N-phospho-L-histidine.</text>
        <dbReference type="EC" id="2.7.13.3"/>
    </reaction>
</comment>
<dbReference type="Gene3D" id="1.10.287.130">
    <property type="match status" value="1"/>
</dbReference>
<dbReference type="InterPro" id="IPR004358">
    <property type="entry name" value="Sig_transdc_His_kin-like_C"/>
</dbReference>
<dbReference type="SMART" id="SM00086">
    <property type="entry name" value="PAC"/>
    <property type="match status" value="4"/>
</dbReference>
<dbReference type="PROSITE" id="PS50112">
    <property type="entry name" value="PAS"/>
    <property type="match status" value="5"/>
</dbReference>
<dbReference type="Pfam" id="PF00512">
    <property type="entry name" value="HisKA"/>
    <property type="match status" value="1"/>
</dbReference>
<evidence type="ECO:0000313" key="10">
    <source>
        <dbReference type="EMBL" id="MEZ7198104.1"/>
    </source>
</evidence>
<dbReference type="CDD" id="cd00082">
    <property type="entry name" value="HisKA"/>
    <property type="match status" value="1"/>
</dbReference>
<feature type="domain" description="PAC" evidence="9">
    <location>
        <begin position="228"/>
        <end position="281"/>
    </location>
</feature>
<dbReference type="Gene3D" id="3.30.450.20">
    <property type="entry name" value="PAS domain"/>
    <property type="match status" value="5"/>
</dbReference>
<dbReference type="InterPro" id="IPR001610">
    <property type="entry name" value="PAC"/>
</dbReference>
<dbReference type="Pfam" id="PF08448">
    <property type="entry name" value="PAS_4"/>
    <property type="match status" value="2"/>
</dbReference>
<dbReference type="Pfam" id="PF08447">
    <property type="entry name" value="PAS_3"/>
    <property type="match status" value="1"/>
</dbReference>
<evidence type="ECO:0000259" key="6">
    <source>
        <dbReference type="PROSITE" id="PS50109"/>
    </source>
</evidence>
<dbReference type="CDD" id="cd16922">
    <property type="entry name" value="HATPase_EvgS-ArcB-TorS-like"/>
    <property type="match status" value="1"/>
</dbReference>
<dbReference type="Gene3D" id="3.30.565.10">
    <property type="entry name" value="Histidine kinase-like ATPase, C-terminal domain"/>
    <property type="match status" value="1"/>
</dbReference>
<protein>
    <recommendedName>
        <fullName evidence="2">histidine kinase</fullName>
        <ecNumber evidence="2">2.7.13.3</ecNumber>
    </recommendedName>
</protein>
<dbReference type="SMART" id="SM00387">
    <property type="entry name" value="HATPase_c"/>
    <property type="match status" value="1"/>
</dbReference>
<keyword evidence="11" id="KW-1185">Reference proteome</keyword>
<dbReference type="NCBIfam" id="TIGR00229">
    <property type="entry name" value="sensory_box"/>
    <property type="match status" value="5"/>
</dbReference>
<keyword evidence="5" id="KW-0175">Coiled coil</keyword>
<dbReference type="InterPro" id="IPR035965">
    <property type="entry name" value="PAS-like_dom_sf"/>
</dbReference>
<dbReference type="PROSITE" id="PS50109">
    <property type="entry name" value="HIS_KIN"/>
    <property type="match status" value="1"/>
</dbReference>
<feature type="domain" description="PAS" evidence="8">
    <location>
        <begin position="23"/>
        <end position="94"/>
    </location>
</feature>
<dbReference type="RefSeq" id="WP_371387602.1">
    <property type="nucleotide sequence ID" value="NZ_JBGLYH010000052.1"/>
</dbReference>
<dbReference type="InterPro" id="IPR001789">
    <property type="entry name" value="Sig_transdc_resp-reg_receiver"/>
</dbReference>
<evidence type="ECO:0000256" key="4">
    <source>
        <dbReference type="PROSITE-ProRule" id="PRU00169"/>
    </source>
</evidence>
<dbReference type="InterPro" id="IPR013656">
    <property type="entry name" value="PAS_4"/>
</dbReference>
<dbReference type="Pfam" id="PF00072">
    <property type="entry name" value="Response_reg"/>
    <property type="match status" value="1"/>
</dbReference>
<dbReference type="InterPro" id="IPR000700">
    <property type="entry name" value="PAS-assoc_C"/>
</dbReference>
<evidence type="ECO:0000259" key="7">
    <source>
        <dbReference type="PROSITE" id="PS50110"/>
    </source>
</evidence>
<feature type="domain" description="Response regulatory" evidence="7">
    <location>
        <begin position="925"/>
        <end position="1044"/>
    </location>
</feature>
<feature type="domain" description="PAC" evidence="9">
    <location>
        <begin position="370"/>
        <end position="422"/>
    </location>
</feature>
<dbReference type="InterPro" id="IPR005467">
    <property type="entry name" value="His_kinase_dom"/>
</dbReference>
<dbReference type="InterPro" id="IPR000014">
    <property type="entry name" value="PAS"/>
</dbReference>
<dbReference type="SUPFAM" id="SSF47384">
    <property type="entry name" value="Homodimeric domain of signal transducing histidine kinase"/>
    <property type="match status" value="1"/>
</dbReference>
<feature type="coiled-coil region" evidence="5">
    <location>
        <begin position="6"/>
        <end position="33"/>
    </location>
</feature>
<dbReference type="Proteomes" id="UP001568698">
    <property type="component" value="Unassembled WGS sequence"/>
</dbReference>
<gene>
    <name evidence="10" type="ORF">AB6M95_15220</name>
</gene>
<evidence type="ECO:0000259" key="9">
    <source>
        <dbReference type="PROSITE" id="PS50113"/>
    </source>
</evidence>
<evidence type="ECO:0000256" key="3">
    <source>
        <dbReference type="ARBA" id="ARBA00022553"/>
    </source>
</evidence>
<name>A0ABV4K7T0_9BACT</name>
<accession>A0ABV4K7T0</accession>
<dbReference type="Gene3D" id="3.40.50.2300">
    <property type="match status" value="1"/>
</dbReference>
<dbReference type="InterPro" id="IPR003594">
    <property type="entry name" value="HATPase_dom"/>
</dbReference>
<dbReference type="Pfam" id="PF13426">
    <property type="entry name" value="PAS_9"/>
    <property type="match status" value="1"/>
</dbReference>
<evidence type="ECO:0000313" key="11">
    <source>
        <dbReference type="Proteomes" id="UP001568698"/>
    </source>
</evidence>
<comment type="caution">
    <text evidence="10">The sequence shown here is derived from an EMBL/GenBank/DDBJ whole genome shotgun (WGS) entry which is preliminary data.</text>
</comment>
<evidence type="ECO:0000259" key="8">
    <source>
        <dbReference type="PROSITE" id="PS50112"/>
    </source>
</evidence>
<feature type="domain" description="PAS" evidence="8">
    <location>
        <begin position="422"/>
        <end position="466"/>
    </location>
</feature>
<dbReference type="SMART" id="SM00091">
    <property type="entry name" value="PAS"/>
    <property type="match status" value="5"/>
</dbReference>
<dbReference type="EMBL" id="JBGLYH010000052">
    <property type="protein sequence ID" value="MEZ7198104.1"/>
    <property type="molecule type" value="Genomic_DNA"/>
</dbReference>
<dbReference type="InterPro" id="IPR013655">
    <property type="entry name" value="PAS_fold_3"/>
</dbReference>
<dbReference type="SMART" id="SM00448">
    <property type="entry name" value="REC"/>
    <property type="match status" value="1"/>
</dbReference>
<reference evidence="10 11" key="1">
    <citation type="submission" date="2024-08" db="EMBL/GenBank/DDBJ databases">
        <title>Sulfate-reducing bacteria isolated from formation water of the oil field in Kazakhstan and description of Pseudodesulfovibrio sp.</title>
        <authorList>
            <person name="Bidzhieva S.K."/>
            <person name="Tourova T.P."/>
            <person name="Grouzdev D.S."/>
            <person name="Beletsky A.V."/>
            <person name="Sokolova D.S."/>
            <person name="Samigullina S.R."/>
            <person name="Poltaraus A.B."/>
            <person name="Avtukh A.N."/>
            <person name="Tereshina V.M."/>
            <person name="Zhaparov N.S."/>
            <person name="Mardanov A.V."/>
            <person name="Nazina T.N."/>
        </authorList>
    </citation>
    <scope>NUCLEOTIDE SEQUENCE [LARGE SCALE GENOMIC DNA]</scope>
    <source>
        <strain evidence="10 11">9FUS</strain>
    </source>
</reference>
<evidence type="ECO:0000256" key="2">
    <source>
        <dbReference type="ARBA" id="ARBA00012438"/>
    </source>
</evidence>
<feature type="domain" description="Histidine kinase" evidence="6">
    <location>
        <begin position="680"/>
        <end position="902"/>
    </location>
</feature>
<feature type="domain" description="PAS" evidence="8">
    <location>
        <begin position="296"/>
        <end position="366"/>
    </location>
</feature>
<evidence type="ECO:0000256" key="1">
    <source>
        <dbReference type="ARBA" id="ARBA00000085"/>
    </source>
</evidence>
<dbReference type="PANTHER" id="PTHR45339">
    <property type="entry name" value="HYBRID SIGNAL TRANSDUCTION HISTIDINE KINASE J"/>
    <property type="match status" value="1"/>
</dbReference>
<dbReference type="CDD" id="cd00130">
    <property type="entry name" value="PAS"/>
    <property type="match status" value="5"/>
</dbReference>
<dbReference type="PROSITE" id="PS50110">
    <property type="entry name" value="RESPONSE_REGULATORY"/>
    <property type="match status" value="1"/>
</dbReference>
<dbReference type="Pfam" id="PF02518">
    <property type="entry name" value="HATPase_c"/>
    <property type="match status" value="1"/>
</dbReference>
<dbReference type="InterPro" id="IPR036890">
    <property type="entry name" value="HATPase_C_sf"/>
</dbReference>
<dbReference type="EC" id="2.7.13.3" evidence="2"/>
<organism evidence="10 11">
    <name type="scientific">Pseudodesulfovibrio karagichevae</name>
    <dbReference type="NCBI Taxonomy" id="3239305"/>
    <lineage>
        <taxon>Bacteria</taxon>
        <taxon>Pseudomonadati</taxon>
        <taxon>Thermodesulfobacteriota</taxon>
        <taxon>Desulfovibrionia</taxon>
        <taxon>Desulfovibrionales</taxon>
        <taxon>Desulfovibrionaceae</taxon>
    </lineage>
</organism>
<dbReference type="SUPFAM" id="SSF52172">
    <property type="entry name" value="CheY-like"/>
    <property type="match status" value="1"/>
</dbReference>
<dbReference type="SUPFAM" id="SSF55874">
    <property type="entry name" value="ATPase domain of HSP90 chaperone/DNA topoisomerase II/histidine kinase"/>
    <property type="match status" value="1"/>
</dbReference>
<dbReference type="SUPFAM" id="SSF55785">
    <property type="entry name" value="PYP-like sensor domain (PAS domain)"/>
    <property type="match status" value="5"/>
</dbReference>
<proteinExistence type="predicted"/>
<dbReference type="InterPro" id="IPR003661">
    <property type="entry name" value="HisK_dim/P_dom"/>
</dbReference>
<dbReference type="CDD" id="cd17546">
    <property type="entry name" value="REC_hyHK_CKI1_RcsC-like"/>
    <property type="match status" value="1"/>
</dbReference>
<dbReference type="PRINTS" id="PR00344">
    <property type="entry name" value="BCTRLSENSOR"/>
</dbReference>